<dbReference type="InterPro" id="IPR009057">
    <property type="entry name" value="Homeodomain-like_sf"/>
</dbReference>
<dbReference type="RefSeq" id="WP_187320544.1">
    <property type="nucleotide sequence ID" value="NZ_JACSCY010000013.1"/>
</dbReference>
<dbReference type="InterPro" id="IPR036388">
    <property type="entry name" value="WH-like_DNA-bd_sf"/>
</dbReference>
<dbReference type="Gene3D" id="1.10.10.10">
    <property type="entry name" value="Winged helix-like DNA-binding domain superfamily/Winged helix DNA-binding domain"/>
    <property type="match status" value="1"/>
</dbReference>
<reference evidence="1 2" key="1">
    <citation type="submission" date="2020-08" db="EMBL/GenBank/DDBJ databases">
        <title>Hymenobacter sp.</title>
        <authorList>
            <person name="Kim M.K."/>
        </authorList>
    </citation>
    <scope>NUCLEOTIDE SEQUENCE [LARGE SCALE GENOMIC DNA]</scope>
    <source>
        <strain evidence="1 2">BT507</strain>
    </source>
</reference>
<dbReference type="InterPro" id="IPR007367">
    <property type="entry name" value="DUF433"/>
</dbReference>
<dbReference type="EMBL" id="JACSCY010000013">
    <property type="protein sequence ID" value="MBC6612288.1"/>
    <property type="molecule type" value="Genomic_DNA"/>
</dbReference>
<accession>A0ABR7MMW2</accession>
<evidence type="ECO:0000313" key="2">
    <source>
        <dbReference type="Proteomes" id="UP000622017"/>
    </source>
</evidence>
<name>A0ABR7MMW2_9BACT</name>
<keyword evidence="2" id="KW-1185">Reference proteome</keyword>
<dbReference type="Pfam" id="PF04255">
    <property type="entry name" value="DUF433"/>
    <property type="match status" value="1"/>
</dbReference>
<dbReference type="PANTHER" id="PTHR34849:SF3">
    <property type="entry name" value="SSR2962 PROTEIN"/>
    <property type="match status" value="1"/>
</dbReference>
<gene>
    <name evidence="1" type="ORF">H8B15_15270</name>
</gene>
<dbReference type="SUPFAM" id="SSF46689">
    <property type="entry name" value="Homeodomain-like"/>
    <property type="match status" value="1"/>
</dbReference>
<proteinExistence type="predicted"/>
<sequence length="77" mass="8666">MQYIHDRITIDPDLCNGKPTIRGMRLTVQTVLEFLAAGDSSEDILEEYPFLELADVQACLHFALETVAHQNFSDRAA</sequence>
<evidence type="ECO:0000313" key="1">
    <source>
        <dbReference type="EMBL" id="MBC6612288.1"/>
    </source>
</evidence>
<dbReference type="PANTHER" id="PTHR34849">
    <property type="entry name" value="SSL5025 PROTEIN"/>
    <property type="match status" value="1"/>
</dbReference>
<dbReference type="Proteomes" id="UP000622017">
    <property type="component" value="Unassembled WGS sequence"/>
</dbReference>
<organism evidence="1 2">
    <name type="scientific">Hymenobacter citatus</name>
    <dbReference type="NCBI Taxonomy" id="2763506"/>
    <lineage>
        <taxon>Bacteria</taxon>
        <taxon>Pseudomonadati</taxon>
        <taxon>Bacteroidota</taxon>
        <taxon>Cytophagia</taxon>
        <taxon>Cytophagales</taxon>
        <taxon>Hymenobacteraceae</taxon>
        <taxon>Hymenobacter</taxon>
    </lineage>
</organism>
<protein>
    <submittedName>
        <fullName evidence="1">DUF433 domain-containing protein</fullName>
    </submittedName>
</protein>
<comment type="caution">
    <text evidence="1">The sequence shown here is derived from an EMBL/GenBank/DDBJ whole genome shotgun (WGS) entry which is preliminary data.</text>
</comment>